<name>A0A427Y6A0_9TREE</name>
<dbReference type="Gene3D" id="1.10.12.10">
    <property type="entry name" value="Lyase 2-enoyl-coa Hydratase, Chain A, domain 2"/>
    <property type="match status" value="1"/>
</dbReference>
<dbReference type="InterPro" id="IPR052377">
    <property type="entry name" value="Mitochondrial_ECH-domain"/>
</dbReference>
<dbReference type="GO" id="GO:0016836">
    <property type="term" value="F:hydro-lyase activity"/>
    <property type="evidence" value="ECO:0007669"/>
    <property type="project" value="TreeGrafter"/>
</dbReference>
<evidence type="ECO:0000256" key="1">
    <source>
        <dbReference type="ARBA" id="ARBA00004173"/>
    </source>
</evidence>
<evidence type="ECO:0000256" key="2">
    <source>
        <dbReference type="ARBA" id="ARBA00022832"/>
    </source>
</evidence>
<dbReference type="Pfam" id="PF00378">
    <property type="entry name" value="ECH_1"/>
    <property type="match status" value="1"/>
</dbReference>
<dbReference type="GO" id="GO:0006631">
    <property type="term" value="P:fatty acid metabolic process"/>
    <property type="evidence" value="ECO:0007669"/>
    <property type="project" value="UniProtKB-KW"/>
</dbReference>
<dbReference type="PANTHER" id="PTHR43602">
    <property type="match status" value="1"/>
</dbReference>
<evidence type="ECO:0000313" key="8">
    <source>
        <dbReference type="EMBL" id="RSH86584.1"/>
    </source>
</evidence>
<evidence type="ECO:0000256" key="6">
    <source>
        <dbReference type="ARBA" id="ARBA00037410"/>
    </source>
</evidence>
<evidence type="ECO:0000256" key="4">
    <source>
        <dbReference type="ARBA" id="ARBA00023098"/>
    </source>
</evidence>
<comment type="caution">
    <text evidence="8">The sequence shown here is derived from an EMBL/GenBank/DDBJ whole genome shotgun (WGS) entry which is preliminary data.</text>
</comment>
<sequence>MNFPKLPAKAAYITINNPAKRNTLSLAILRDLRQQLRDKLTSPRTGKLLTLPPFQPSILEKIEQGHPDYLWLTSAETWRELRQDLPNVLVLRSDGPVFSSGHDLKEIVQLSHDDVKETFRLCAEVMELIRHSPAPVVCRIQSMALAAGFQLAMTADYPIALANTKFRLPGASIGLPCTSPSTAISRRLGNGLTYRMLATADWMTAAEVNGQGTLDIVPVPTADSPDEANKALEERVDHVVNRLAVETAGQPLALGKWAYWTQVGMGGQGDGYVEAAQFAGRVMALHAKAEDAKEGMAAFIEKRDPVWKT</sequence>
<dbReference type="Gene3D" id="3.90.226.10">
    <property type="entry name" value="2-enoyl-CoA Hydratase, Chain A, domain 1"/>
    <property type="match status" value="1"/>
</dbReference>
<reference evidence="8 9" key="1">
    <citation type="submission" date="2018-11" db="EMBL/GenBank/DDBJ databases">
        <title>Genome sequence of Apiotrichum porosum DSM 27194.</title>
        <authorList>
            <person name="Aliyu H."/>
            <person name="Gorte O."/>
            <person name="Ochsenreither K."/>
        </authorList>
    </citation>
    <scope>NUCLEOTIDE SEQUENCE [LARGE SCALE GENOMIC DNA]</scope>
    <source>
        <strain evidence="8 9">DSM 27194</strain>
    </source>
</reference>
<proteinExistence type="predicted"/>
<dbReference type="OrthoDB" id="2139957at2759"/>
<keyword evidence="9" id="KW-1185">Reference proteome</keyword>
<dbReference type="InterPro" id="IPR001753">
    <property type="entry name" value="Enoyl-CoA_hydra/iso"/>
</dbReference>
<dbReference type="GO" id="GO:0005739">
    <property type="term" value="C:mitochondrion"/>
    <property type="evidence" value="ECO:0007669"/>
    <property type="project" value="UniProtKB-SubCell"/>
</dbReference>
<dbReference type="InterPro" id="IPR014748">
    <property type="entry name" value="Enoyl-CoA_hydra_C"/>
</dbReference>
<keyword evidence="4" id="KW-0443">Lipid metabolism</keyword>
<dbReference type="SUPFAM" id="SSF52096">
    <property type="entry name" value="ClpP/crotonase"/>
    <property type="match status" value="1"/>
</dbReference>
<dbReference type="InterPro" id="IPR029045">
    <property type="entry name" value="ClpP/crotonase-like_dom_sf"/>
</dbReference>
<dbReference type="Proteomes" id="UP000279236">
    <property type="component" value="Unassembled WGS sequence"/>
</dbReference>
<dbReference type="GeneID" id="39589396"/>
<evidence type="ECO:0000256" key="7">
    <source>
        <dbReference type="ARBA" id="ARBA00040545"/>
    </source>
</evidence>
<evidence type="ECO:0000256" key="5">
    <source>
        <dbReference type="ARBA" id="ARBA00023128"/>
    </source>
</evidence>
<keyword evidence="2" id="KW-0276">Fatty acid metabolism</keyword>
<evidence type="ECO:0000313" key="9">
    <source>
        <dbReference type="Proteomes" id="UP000279236"/>
    </source>
</evidence>
<keyword evidence="5" id="KW-0496">Mitochondrion</keyword>
<dbReference type="RefSeq" id="XP_028479369.1">
    <property type="nucleotide sequence ID" value="XM_028620397.1"/>
</dbReference>
<protein>
    <recommendedName>
        <fullName evidence="7">Enoyl-CoA hydratase domain-containing protein 3, mitochondrial</fullName>
    </recommendedName>
</protein>
<gene>
    <name evidence="8" type="ORF">EHS24_004853</name>
</gene>
<evidence type="ECO:0000256" key="3">
    <source>
        <dbReference type="ARBA" id="ARBA00022946"/>
    </source>
</evidence>
<dbReference type="EMBL" id="RSCE01000002">
    <property type="protein sequence ID" value="RSH86584.1"/>
    <property type="molecule type" value="Genomic_DNA"/>
</dbReference>
<dbReference type="CDD" id="cd06558">
    <property type="entry name" value="crotonase-like"/>
    <property type="match status" value="1"/>
</dbReference>
<organism evidence="8 9">
    <name type="scientific">Apiotrichum porosum</name>
    <dbReference type="NCBI Taxonomy" id="105984"/>
    <lineage>
        <taxon>Eukaryota</taxon>
        <taxon>Fungi</taxon>
        <taxon>Dikarya</taxon>
        <taxon>Basidiomycota</taxon>
        <taxon>Agaricomycotina</taxon>
        <taxon>Tremellomycetes</taxon>
        <taxon>Trichosporonales</taxon>
        <taxon>Trichosporonaceae</taxon>
        <taxon>Apiotrichum</taxon>
    </lineage>
</organism>
<keyword evidence="3" id="KW-0809">Transit peptide</keyword>
<dbReference type="PANTHER" id="PTHR43602:SF1">
    <property type="entry name" value="ENOYL-COA HYDRATASE DOMAIN-CONTAINING PROTEIN 3, MITOCHONDRIAL"/>
    <property type="match status" value="1"/>
</dbReference>
<dbReference type="AlphaFoldDB" id="A0A427Y6A0"/>
<comment type="function">
    <text evidence="6">May play a role in fatty acid biosynthesis and insulin sensitivity.</text>
</comment>
<accession>A0A427Y6A0</accession>
<comment type="subcellular location">
    <subcellularLocation>
        <location evidence="1">Mitochondrion</location>
    </subcellularLocation>
</comment>